<protein>
    <recommendedName>
        <fullName evidence="2">NB-ARC domain-containing protein</fullName>
    </recommendedName>
</protein>
<sequence>MESVLSPAVQVVLDKVCTATLNRAQVMAKFGEEFKRMEKGMEATKNLLADTMNLQSTNDLVKDQLREVIDEAQNVWTDCKVRHIYKENMSFLRSCLVSDVVFLIRVGKQLVDINKKMGEGYDSLSKHMSPNGVTHGIVGMGGLGKTTLAGKVFNDEEVTSHFKEMIWASVTQNFNAERIVNCMLKKLNRQPDVSKTKDMVKLQEGLYDQAYLIVMDDVWDKPDLFSF</sequence>
<organism evidence="3 4">
    <name type="scientific">Rubus argutus</name>
    <name type="common">Southern blackberry</name>
    <dbReference type="NCBI Taxonomy" id="59490"/>
    <lineage>
        <taxon>Eukaryota</taxon>
        <taxon>Viridiplantae</taxon>
        <taxon>Streptophyta</taxon>
        <taxon>Embryophyta</taxon>
        <taxon>Tracheophyta</taxon>
        <taxon>Spermatophyta</taxon>
        <taxon>Magnoliopsida</taxon>
        <taxon>eudicotyledons</taxon>
        <taxon>Gunneridae</taxon>
        <taxon>Pentapetalae</taxon>
        <taxon>rosids</taxon>
        <taxon>fabids</taxon>
        <taxon>Rosales</taxon>
        <taxon>Rosaceae</taxon>
        <taxon>Rosoideae</taxon>
        <taxon>Rosoideae incertae sedis</taxon>
        <taxon>Rubus</taxon>
    </lineage>
</organism>
<dbReference type="EMBL" id="JBEDUW010000005">
    <property type="protein sequence ID" value="KAK9928925.1"/>
    <property type="molecule type" value="Genomic_DNA"/>
</dbReference>
<reference evidence="3 4" key="1">
    <citation type="journal article" date="2023" name="G3 (Bethesda)">
        <title>A chromosome-length genome assembly and annotation of blackberry (Rubus argutus, cv. 'Hillquist').</title>
        <authorList>
            <person name="Bruna T."/>
            <person name="Aryal R."/>
            <person name="Dudchenko O."/>
            <person name="Sargent D.J."/>
            <person name="Mead D."/>
            <person name="Buti M."/>
            <person name="Cavallini A."/>
            <person name="Hytonen T."/>
            <person name="Andres J."/>
            <person name="Pham M."/>
            <person name="Weisz D."/>
            <person name="Mascagni F."/>
            <person name="Usai G."/>
            <person name="Natali L."/>
            <person name="Bassil N."/>
            <person name="Fernandez G.E."/>
            <person name="Lomsadze A."/>
            <person name="Armour M."/>
            <person name="Olukolu B."/>
            <person name="Poorten T."/>
            <person name="Britton C."/>
            <person name="Davik J."/>
            <person name="Ashrafi H."/>
            <person name="Aiden E.L."/>
            <person name="Borodovsky M."/>
            <person name="Worthington M."/>
        </authorList>
    </citation>
    <scope>NUCLEOTIDE SEQUENCE [LARGE SCALE GENOMIC DNA]</scope>
    <source>
        <strain evidence="3">PI 553951</strain>
    </source>
</reference>
<dbReference type="Pfam" id="PF00931">
    <property type="entry name" value="NB-ARC"/>
    <property type="match status" value="1"/>
</dbReference>
<dbReference type="Proteomes" id="UP001457282">
    <property type="component" value="Unassembled WGS sequence"/>
</dbReference>
<accession>A0AAW1WVT6</accession>
<evidence type="ECO:0000259" key="2">
    <source>
        <dbReference type="Pfam" id="PF00931"/>
    </source>
</evidence>
<comment type="caution">
    <text evidence="3">The sequence shown here is derived from an EMBL/GenBank/DDBJ whole genome shotgun (WGS) entry which is preliminary data.</text>
</comment>
<dbReference type="Gene3D" id="3.40.50.300">
    <property type="entry name" value="P-loop containing nucleotide triphosphate hydrolases"/>
    <property type="match status" value="1"/>
</dbReference>
<dbReference type="InterPro" id="IPR027417">
    <property type="entry name" value="P-loop_NTPase"/>
</dbReference>
<evidence type="ECO:0000256" key="1">
    <source>
        <dbReference type="ARBA" id="ARBA00022821"/>
    </source>
</evidence>
<dbReference type="GO" id="GO:0043531">
    <property type="term" value="F:ADP binding"/>
    <property type="evidence" value="ECO:0007669"/>
    <property type="project" value="InterPro"/>
</dbReference>
<evidence type="ECO:0000313" key="3">
    <source>
        <dbReference type="EMBL" id="KAK9928925.1"/>
    </source>
</evidence>
<feature type="domain" description="NB-ARC" evidence="2">
    <location>
        <begin position="121"/>
        <end position="224"/>
    </location>
</feature>
<name>A0AAW1WVT6_RUBAR</name>
<dbReference type="AlphaFoldDB" id="A0AAW1WVT6"/>
<keyword evidence="1" id="KW-0611">Plant defense</keyword>
<proteinExistence type="predicted"/>
<keyword evidence="4" id="KW-1185">Reference proteome</keyword>
<evidence type="ECO:0000313" key="4">
    <source>
        <dbReference type="Proteomes" id="UP001457282"/>
    </source>
</evidence>
<dbReference type="PANTHER" id="PTHR36766">
    <property type="entry name" value="PLANT BROAD-SPECTRUM MILDEW RESISTANCE PROTEIN RPW8"/>
    <property type="match status" value="1"/>
</dbReference>
<dbReference type="GO" id="GO:0006952">
    <property type="term" value="P:defense response"/>
    <property type="evidence" value="ECO:0007669"/>
    <property type="project" value="UniProtKB-KW"/>
</dbReference>
<dbReference type="PRINTS" id="PR00364">
    <property type="entry name" value="DISEASERSIST"/>
</dbReference>
<gene>
    <name evidence="3" type="ORF">M0R45_026040</name>
</gene>
<dbReference type="SUPFAM" id="SSF52540">
    <property type="entry name" value="P-loop containing nucleoside triphosphate hydrolases"/>
    <property type="match status" value="1"/>
</dbReference>
<dbReference type="InterPro" id="IPR002182">
    <property type="entry name" value="NB-ARC"/>
</dbReference>